<evidence type="ECO:0000256" key="1">
    <source>
        <dbReference type="SAM" id="MobiDB-lite"/>
    </source>
</evidence>
<feature type="compositionally biased region" description="Low complexity" evidence="1">
    <location>
        <begin position="52"/>
        <end position="69"/>
    </location>
</feature>
<proteinExistence type="predicted"/>
<accession>A0A7W6RIQ7</accession>
<protein>
    <submittedName>
        <fullName evidence="2">Uncharacterized protein</fullName>
    </submittedName>
</protein>
<name>A0A7W6RIQ7_9HYPH</name>
<comment type="caution">
    <text evidence="2">The sequence shown here is derived from an EMBL/GenBank/DDBJ whole genome shotgun (WGS) entry which is preliminary data.</text>
</comment>
<feature type="region of interest" description="Disordered" evidence="1">
    <location>
        <begin position="1"/>
        <end position="69"/>
    </location>
</feature>
<dbReference type="AlphaFoldDB" id="A0A7W6RIQ7"/>
<dbReference type="EMBL" id="JACIGM010000001">
    <property type="protein sequence ID" value="MBB4272550.1"/>
    <property type="molecule type" value="Genomic_DNA"/>
</dbReference>
<dbReference type="Proteomes" id="UP000533641">
    <property type="component" value="Unassembled WGS sequence"/>
</dbReference>
<gene>
    <name evidence="2" type="ORF">GGE12_000292</name>
</gene>
<organism evidence="2 3">
    <name type="scientific">Rhizobium mongolense</name>
    <dbReference type="NCBI Taxonomy" id="57676"/>
    <lineage>
        <taxon>Bacteria</taxon>
        <taxon>Pseudomonadati</taxon>
        <taxon>Pseudomonadota</taxon>
        <taxon>Alphaproteobacteria</taxon>
        <taxon>Hyphomicrobiales</taxon>
        <taxon>Rhizobiaceae</taxon>
        <taxon>Rhizobium/Agrobacterium group</taxon>
        <taxon>Rhizobium</taxon>
    </lineage>
</organism>
<reference evidence="2 3" key="1">
    <citation type="submission" date="2020-08" db="EMBL/GenBank/DDBJ databases">
        <title>Genomic Encyclopedia of Type Strains, Phase IV (KMG-V): Genome sequencing to study the core and pangenomes of soil and plant-associated prokaryotes.</title>
        <authorList>
            <person name="Whitman W."/>
        </authorList>
    </citation>
    <scope>NUCLEOTIDE SEQUENCE [LARGE SCALE GENOMIC DNA]</scope>
    <source>
        <strain evidence="2 3">SEMIA 402</strain>
    </source>
</reference>
<evidence type="ECO:0000313" key="2">
    <source>
        <dbReference type="EMBL" id="MBB4272550.1"/>
    </source>
</evidence>
<evidence type="ECO:0000313" key="3">
    <source>
        <dbReference type="Proteomes" id="UP000533641"/>
    </source>
</evidence>
<sequence>MTHSSRIGMSSPRAMASEHFLEGTGDAEAGDGSTNLHLDDVGYQRPGRRITSVSPSLSNSPSRRAPLRQ</sequence>